<comment type="caution">
    <text evidence="1">The sequence shown here is derived from an EMBL/GenBank/DDBJ whole genome shotgun (WGS) entry which is preliminary data.</text>
</comment>
<gene>
    <name evidence="1" type="ORF">FS320_06185</name>
</gene>
<proteinExistence type="predicted"/>
<keyword evidence="2" id="KW-1185">Reference proteome</keyword>
<evidence type="ECO:0000313" key="1">
    <source>
        <dbReference type="EMBL" id="MPR24830.1"/>
    </source>
</evidence>
<accession>A0A5N7MDX2</accession>
<organism evidence="1 2">
    <name type="scientific">Microvirga tunisiensis</name>
    <dbReference type="NCBI Taxonomy" id="2108360"/>
    <lineage>
        <taxon>Bacteria</taxon>
        <taxon>Pseudomonadati</taxon>
        <taxon>Pseudomonadota</taxon>
        <taxon>Alphaproteobacteria</taxon>
        <taxon>Hyphomicrobiales</taxon>
        <taxon>Methylobacteriaceae</taxon>
        <taxon>Microvirga</taxon>
    </lineage>
</organism>
<evidence type="ECO:0000313" key="2">
    <source>
        <dbReference type="Proteomes" id="UP000403266"/>
    </source>
</evidence>
<protein>
    <submittedName>
        <fullName evidence="1">Uncharacterized protein</fullName>
    </submittedName>
</protein>
<dbReference type="EMBL" id="VOSK01000012">
    <property type="protein sequence ID" value="MPR24830.1"/>
    <property type="molecule type" value="Genomic_DNA"/>
</dbReference>
<name>A0A5N7MDX2_9HYPH</name>
<sequence length="96" mass="10932">MTDAPPRRIGLPWYRREDYLGIRDMMTDRHNLASTYDTWLAAAENNENVGRQAGLQISRIMIEPDTFAKWCTEKGLEPDSAARIKYVAEISAQTTA</sequence>
<dbReference type="OrthoDB" id="7269818at2"/>
<dbReference type="AlphaFoldDB" id="A0A5N7MDX2"/>
<reference evidence="1 2" key="1">
    <citation type="journal article" date="2019" name="Syst. Appl. Microbiol.">
        <title>Microvirga tunisiensis sp. nov., a root nodule symbiotic bacterium isolated from Lupinus micranthus and L. luteus grown in Northern Tunisia.</title>
        <authorList>
            <person name="Msaddak A."/>
            <person name="Rejili M."/>
            <person name="Duran D."/>
            <person name="Mars M."/>
            <person name="Palacios J.M."/>
            <person name="Ruiz-Argueso T."/>
            <person name="Rey L."/>
            <person name="Imperial J."/>
        </authorList>
    </citation>
    <scope>NUCLEOTIDE SEQUENCE [LARGE SCALE GENOMIC DNA]</scope>
    <source>
        <strain evidence="1 2">Lmie10</strain>
    </source>
</reference>
<dbReference type="RefSeq" id="WP_152710218.1">
    <property type="nucleotide sequence ID" value="NZ_VOSJ01000013.1"/>
</dbReference>
<dbReference type="Proteomes" id="UP000403266">
    <property type="component" value="Unassembled WGS sequence"/>
</dbReference>